<proteinExistence type="predicted"/>
<protein>
    <submittedName>
        <fullName evidence="2">Uncharacterized protein</fullName>
    </submittedName>
</protein>
<reference evidence="2 3" key="1">
    <citation type="journal article" date="2018" name="Sci. Rep.">
        <title>Genomic signatures of local adaptation to the degree of environmental predictability in rotifers.</title>
        <authorList>
            <person name="Franch-Gras L."/>
            <person name="Hahn C."/>
            <person name="Garcia-Roger E.M."/>
            <person name="Carmona M.J."/>
            <person name="Serra M."/>
            <person name="Gomez A."/>
        </authorList>
    </citation>
    <scope>NUCLEOTIDE SEQUENCE [LARGE SCALE GENOMIC DNA]</scope>
    <source>
        <strain evidence="2">HYR1</strain>
    </source>
</reference>
<keyword evidence="1" id="KW-0812">Transmembrane</keyword>
<accession>A0A3M7S5F3</accession>
<feature type="transmembrane region" description="Helical" evidence="1">
    <location>
        <begin position="27"/>
        <end position="48"/>
    </location>
</feature>
<sequence>MSHSHEIDISLIVAWSKKIVKKKGYKLFSYSKINLSVKCCLVLFYGFFLGRPLFLGAKFEDVVGCTIV</sequence>
<keyword evidence="1" id="KW-0472">Membrane</keyword>
<dbReference type="EMBL" id="REGN01002039">
    <property type="protein sequence ID" value="RNA30828.1"/>
    <property type="molecule type" value="Genomic_DNA"/>
</dbReference>
<organism evidence="2 3">
    <name type="scientific">Brachionus plicatilis</name>
    <name type="common">Marine rotifer</name>
    <name type="synonym">Brachionus muelleri</name>
    <dbReference type="NCBI Taxonomy" id="10195"/>
    <lineage>
        <taxon>Eukaryota</taxon>
        <taxon>Metazoa</taxon>
        <taxon>Spiralia</taxon>
        <taxon>Gnathifera</taxon>
        <taxon>Rotifera</taxon>
        <taxon>Eurotatoria</taxon>
        <taxon>Monogononta</taxon>
        <taxon>Pseudotrocha</taxon>
        <taxon>Ploima</taxon>
        <taxon>Brachionidae</taxon>
        <taxon>Brachionus</taxon>
    </lineage>
</organism>
<gene>
    <name evidence="2" type="ORF">BpHYR1_037376</name>
</gene>
<dbReference type="AlphaFoldDB" id="A0A3M7S5F3"/>
<keyword evidence="1" id="KW-1133">Transmembrane helix</keyword>
<evidence type="ECO:0000313" key="2">
    <source>
        <dbReference type="EMBL" id="RNA30828.1"/>
    </source>
</evidence>
<evidence type="ECO:0000256" key="1">
    <source>
        <dbReference type="SAM" id="Phobius"/>
    </source>
</evidence>
<keyword evidence="3" id="KW-1185">Reference proteome</keyword>
<comment type="caution">
    <text evidence="2">The sequence shown here is derived from an EMBL/GenBank/DDBJ whole genome shotgun (WGS) entry which is preliminary data.</text>
</comment>
<dbReference type="Proteomes" id="UP000276133">
    <property type="component" value="Unassembled WGS sequence"/>
</dbReference>
<evidence type="ECO:0000313" key="3">
    <source>
        <dbReference type="Proteomes" id="UP000276133"/>
    </source>
</evidence>
<name>A0A3M7S5F3_BRAPC</name>